<accession>D8TVG7</accession>
<evidence type="ECO:0000256" key="2">
    <source>
        <dbReference type="SAM" id="MobiDB-lite"/>
    </source>
</evidence>
<evidence type="ECO:0000313" key="3">
    <source>
        <dbReference type="EMBL" id="EFJ48576.1"/>
    </source>
</evidence>
<dbReference type="KEGG" id="vcn:VOLCADRAFT_120847"/>
<dbReference type="RefSeq" id="XP_002950375.1">
    <property type="nucleotide sequence ID" value="XM_002950329.1"/>
</dbReference>
<proteinExistence type="predicted"/>
<feature type="coiled-coil region" evidence="1">
    <location>
        <begin position="459"/>
        <end position="486"/>
    </location>
</feature>
<gene>
    <name evidence="3" type="ORF">VOLCADRAFT_120847</name>
</gene>
<organism evidence="4">
    <name type="scientific">Volvox carteri f. nagariensis</name>
    <dbReference type="NCBI Taxonomy" id="3068"/>
    <lineage>
        <taxon>Eukaryota</taxon>
        <taxon>Viridiplantae</taxon>
        <taxon>Chlorophyta</taxon>
        <taxon>core chlorophytes</taxon>
        <taxon>Chlorophyceae</taxon>
        <taxon>CS clade</taxon>
        <taxon>Chlamydomonadales</taxon>
        <taxon>Volvocaceae</taxon>
        <taxon>Volvox</taxon>
    </lineage>
</organism>
<dbReference type="EMBL" id="GL378339">
    <property type="protein sequence ID" value="EFJ48576.1"/>
    <property type="molecule type" value="Genomic_DNA"/>
</dbReference>
<dbReference type="InterPro" id="IPR037229">
    <property type="entry name" value="Ribosomal_bL35_sf"/>
</dbReference>
<feature type="region of interest" description="Disordered" evidence="2">
    <location>
        <begin position="386"/>
        <end position="406"/>
    </location>
</feature>
<dbReference type="Gene3D" id="4.10.410.60">
    <property type="match status" value="1"/>
</dbReference>
<sequence length="587" mass="61128">MPAIRDIGFERQITCGSRVLPAAWAALARLAVAAASLVHRRAAATDTPAAVLLPRPHNRCRHRRAKPRAGPLPKALGGSVGRNPSGRFVLGVENVVVDVGAAAKCGLRLGPLPPSSPTPPPTSPLPSTSGAPEPERSSAGAANLAFPAHGGGPAAGSVTTAASTEPFGAGAGVAAADAAGGPGRPVATIEAGSHSDHLPVLRLRVLESHGDQVLELPPGASLLAASGAEAPGGTAAHEMWALGDRCLAFQFHPELTTDLVYDKIWTALSASGRLSPEESAAAEAQLKAGSGALDSDLFIQALNGFLRAQHPEPRYPSTSCGTRGPEARAAAEAAAAEATAAATAAAVAEAAASNSVQVAKELRQGLERRAAEAAEEVLGHVRHAAAAEGELSTKPTQTHSSPHAGMAAGTADAELLTALNQEAAVAYGRAAAAAEGASAHLAEVVASQHEPLKAALASLGALEVQLDRLAAVVGSLERESAAVEEQVELQPKINPQIHTHDKYKKIWPQPEYKYLLGRFVVDRNGVVWHRQANFRHQRYCKSASQLTRLKRWKPLASAYANKLRRLGFSERYWAPPDPQDETGWRRE</sequence>
<dbReference type="InterPro" id="IPR044992">
    <property type="entry name" value="ChyE-like"/>
</dbReference>
<dbReference type="GeneID" id="9619724"/>
<dbReference type="SUPFAM" id="SSF52317">
    <property type="entry name" value="Class I glutamine amidotransferase-like"/>
    <property type="match status" value="1"/>
</dbReference>
<dbReference type="Gene3D" id="3.40.50.880">
    <property type="match status" value="1"/>
</dbReference>
<feature type="compositionally biased region" description="Pro residues" evidence="2">
    <location>
        <begin position="111"/>
        <end position="124"/>
    </location>
</feature>
<dbReference type="Proteomes" id="UP000001058">
    <property type="component" value="Unassembled WGS sequence"/>
</dbReference>
<dbReference type="InParanoid" id="D8TVG7"/>
<dbReference type="STRING" id="3068.D8TVG7"/>
<dbReference type="PANTHER" id="PTHR42695:SF5">
    <property type="entry name" value="GLUTAMINE AMIDOTRANSFERASE YLR126C-RELATED"/>
    <property type="match status" value="1"/>
</dbReference>
<dbReference type="PANTHER" id="PTHR42695">
    <property type="entry name" value="GLUTAMINE AMIDOTRANSFERASE YLR126C-RELATED"/>
    <property type="match status" value="1"/>
</dbReference>
<name>D8TVG7_VOLCA</name>
<dbReference type="GO" id="GO:0005829">
    <property type="term" value="C:cytosol"/>
    <property type="evidence" value="ECO:0007669"/>
    <property type="project" value="TreeGrafter"/>
</dbReference>
<dbReference type="OrthoDB" id="546790at2759"/>
<feature type="region of interest" description="Disordered" evidence="2">
    <location>
        <begin position="109"/>
        <end position="138"/>
    </location>
</feature>
<dbReference type="InterPro" id="IPR029062">
    <property type="entry name" value="Class_I_gatase-like"/>
</dbReference>
<evidence type="ECO:0000313" key="4">
    <source>
        <dbReference type="Proteomes" id="UP000001058"/>
    </source>
</evidence>
<protein>
    <recommendedName>
        <fullName evidence="5">Glutamine amidotransferase domain-containing protein</fullName>
    </recommendedName>
</protein>
<keyword evidence="4" id="KW-1185">Reference proteome</keyword>
<reference evidence="3 4" key="1">
    <citation type="journal article" date="2010" name="Science">
        <title>Genomic analysis of organismal complexity in the multicellular green alga Volvox carteri.</title>
        <authorList>
            <person name="Prochnik S.E."/>
            <person name="Umen J."/>
            <person name="Nedelcu A.M."/>
            <person name="Hallmann A."/>
            <person name="Miller S.M."/>
            <person name="Nishii I."/>
            <person name="Ferris P."/>
            <person name="Kuo A."/>
            <person name="Mitros T."/>
            <person name="Fritz-Laylin L.K."/>
            <person name="Hellsten U."/>
            <person name="Chapman J."/>
            <person name="Simakov O."/>
            <person name="Rensing S.A."/>
            <person name="Terry A."/>
            <person name="Pangilinan J."/>
            <person name="Kapitonov V."/>
            <person name="Jurka J."/>
            <person name="Salamov A."/>
            <person name="Shapiro H."/>
            <person name="Schmutz J."/>
            <person name="Grimwood J."/>
            <person name="Lindquist E."/>
            <person name="Lucas S."/>
            <person name="Grigoriev I.V."/>
            <person name="Schmitt R."/>
            <person name="Kirk D."/>
            <person name="Rokhsar D.S."/>
        </authorList>
    </citation>
    <scope>NUCLEOTIDE SEQUENCE [LARGE SCALE GENOMIC DNA]</scope>
    <source>
        <strain evidence="4">f. Nagariensis / Eve</strain>
    </source>
</reference>
<evidence type="ECO:0008006" key="5">
    <source>
        <dbReference type="Google" id="ProtNLM"/>
    </source>
</evidence>
<dbReference type="AlphaFoldDB" id="D8TVG7"/>
<keyword evidence="1" id="KW-0175">Coiled coil</keyword>
<evidence type="ECO:0000256" key="1">
    <source>
        <dbReference type="SAM" id="Coils"/>
    </source>
</evidence>